<dbReference type="PANTHER" id="PTHR43318:SF1">
    <property type="entry name" value="POLYSACCHARIDE BIOSYNTHESIS PROTEIN EPSC-RELATED"/>
    <property type="match status" value="1"/>
</dbReference>
<gene>
    <name evidence="4" type="ORF">HQN79_09360</name>
</gene>
<proteinExistence type="inferred from homology"/>
<feature type="transmembrane region" description="Helical" evidence="2">
    <location>
        <begin position="21"/>
        <end position="39"/>
    </location>
</feature>
<reference evidence="4 5" key="1">
    <citation type="submission" date="2020-05" db="EMBL/GenBank/DDBJ databases">
        <title>Thiomicrorhabdus sediminis sp.nov. and Thiomicrorhabdus xiamenensis sp.nov., novel sulfur-oxidizing bacteria isolated from coastal sediment.</title>
        <authorList>
            <person name="Liu X."/>
        </authorList>
    </citation>
    <scope>NUCLEOTIDE SEQUENCE [LARGE SCALE GENOMIC DNA]</scope>
    <source>
        <strain evidence="4 5">G2</strain>
    </source>
</reference>
<keyword evidence="5" id="KW-1185">Reference proteome</keyword>
<dbReference type="SUPFAM" id="SSF53335">
    <property type="entry name" value="S-adenosyl-L-methionine-dependent methyltransferases"/>
    <property type="match status" value="1"/>
</dbReference>
<feature type="domain" description="Polysaccharide biosynthesis protein CapD-like" evidence="3">
    <location>
        <begin position="290"/>
        <end position="576"/>
    </location>
</feature>
<keyword evidence="2" id="KW-1133">Transmembrane helix</keyword>
<dbReference type="RefSeq" id="WP_173285873.1">
    <property type="nucleotide sequence ID" value="NZ_CP054020.1"/>
</dbReference>
<name>A0A7D4SZB5_9GAMM</name>
<dbReference type="InterPro" id="IPR029063">
    <property type="entry name" value="SAM-dependent_MTases_sf"/>
</dbReference>
<dbReference type="Proteomes" id="UP000504724">
    <property type="component" value="Chromosome"/>
</dbReference>
<dbReference type="InterPro" id="IPR051203">
    <property type="entry name" value="Polysaccharide_Synthase-Rel"/>
</dbReference>
<dbReference type="Gene3D" id="3.40.50.720">
    <property type="entry name" value="NAD(P)-binding Rossmann-like Domain"/>
    <property type="match status" value="2"/>
</dbReference>
<feature type="transmembrane region" description="Helical" evidence="2">
    <location>
        <begin position="85"/>
        <end position="109"/>
    </location>
</feature>
<accession>A0A7D4SZB5</accession>
<evidence type="ECO:0000256" key="2">
    <source>
        <dbReference type="SAM" id="Phobius"/>
    </source>
</evidence>
<dbReference type="SUPFAM" id="SSF51735">
    <property type="entry name" value="NAD(P)-binding Rossmann-fold domains"/>
    <property type="match status" value="1"/>
</dbReference>
<evidence type="ECO:0000313" key="5">
    <source>
        <dbReference type="Proteomes" id="UP000504724"/>
    </source>
</evidence>
<evidence type="ECO:0000313" key="4">
    <source>
        <dbReference type="EMBL" id="QKI89764.1"/>
    </source>
</evidence>
<dbReference type="AlphaFoldDB" id="A0A7D4SZB5"/>
<dbReference type="KEGG" id="txa:HQN79_09360"/>
<feature type="transmembrane region" description="Helical" evidence="2">
    <location>
        <begin position="51"/>
        <end position="73"/>
    </location>
</feature>
<dbReference type="EMBL" id="CP054020">
    <property type="protein sequence ID" value="QKI89764.1"/>
    <property type="molecule type" value="Genomic_DNA"/>
</dbReference>
<sequence length="653" mass="72368">MTRFTSLFTPLLQIPRWQKRLLSLVIDTCALMVIAYLALTLRFGELYWPTPVQWIGIPILPLVAIPVFIRLGLYRAVVRYIGVRFAYTVFLAVSIAFVLWTAVLFMLNLEFPRSAMIIAWLLALLAISGSRMIARSLLNDGVSRKLYSDKKRVVIYGAGSAGQQLFNATVKMPFVRVVGFIDDCPQLQNYDIHAVRVFKPEDLDELIEQQSVTDLFLAIPSLSPAKKKSILSWLEKKRVKVSILPPMDQIVGGQVQVSDVREVGIEDLLGRETVPPKAELLEHCVKDQVVLVSGAGGSIGSELCRQVVKLNPKSLILYELSEFALYQIDKELQGHGVDIVSILGSVQDGVKLEKILNMYSVDTVYHAAAYKHVPLVEHNIAEGIQNNSFGTMTIAKKAAESGVKNFVLISTDKAVRPTNFMGASKRMAELALQALQEQYRSTRFVMVRFGNVLGSSGSVIPLFRQQIKAGGPLTVTHPEITRFFMTIPEAASLVIQAGSMGTGGDVFVLDMGKSVKIVDLAQRMIRLSGLEVMDEEGNGDIEIQFTGLRPGEKLYEELLIGEDIDGTSHPKIMKAHEYFVPLEELETTFVQMKAAIRNSDYEQLAQLVGQVVSGFNHTSGIVDYFKVSPEQVSSYKKDLDTKPKLGVVNVKNA</sequence>
<protein>
    <submittedName>
        <fullName evidence="4">Polysaccharide biosynthesis protein</fullName>
    </submittedName>
</protein>
<dbReference type="InterPro" id="IPR003869">
    <property type="entry name" value="Polysac_CapD-like"/>
</dbReference>
<dbReference type="PANTHER" id="PTHR43318">
    <property type="entry name" value="UDP-N-ACETYLGLUCOSAMINE 4,6-DEHYDRATASE"/>
    <property type="match status" value="1"/>
</dbReference>
<dbReference type="CDD" id="cd05237">
    <property type="entry name" value="UDP_invert_4-6DH_SDR_e"/>
    <property type="match status" value="1"/>
</dbReference>
<keyword evidence="2" id="KW-0472">Membrane</keyword>
<dbReference type="Pfam" id="PF02719">
    <property type="entry name" value="Polysacc_synt_2"/>
    <property type="match status" value="1"/>
</dbReference>
<keyword evidence="2" id="KW-0812">Transmembrane</keyword>
<evidence type="ECO:0000256" key="1">
    <source>
        <dbReference type="ARBA" id="ARBA00007430"/>
    </source>
</evidence>
<dbReference type="InterPro" id="IPR036291">
    <property type="entry name" value="NAD(P)-bd_dom_sf"/>
</dbReference>
<evidence type="ECO:0000259" key="3">
    <source>
        <dbReference type="Pfam" id="PF02719"/>
    </source>
</evidence>
<organism evidence="4 5">
    <name type="scientific">Thiomicrorhabdus xiamenensis</name>
    <dbReference type="NCBI Taxonomy" id="2739063"/>
    <lineage>
        <taxon>Bacteria</taxon>
        <taxon>Pseudomonadati</taxon>
        <taxon>Pseudomonadota</taxon>
        <taxon>Gammaproteobacteria</taxon>
        <taxon>Thiotrichales</taxon>
        <taxon>Piscirickettsiaceae</taxon>
        <taxon>Thiomicrorhabdus</taxon>
    </lineage>
</organism>
<dbReference type="Pfam" id="PF13727">
    <property type="entry name" value="CoA_binding_3"/>
    <property type="match status" value="1"/>
</dbReference>
<comment type="similarity">
    <text evidence="1">Belongs to the polysaccharide synthase family.</text>
</comment>